<dbReference type="AlphaFoldDB" id="A0A6S7C0W7"/>
<dbReference type="Proteomes" id="UP000494117">
    <property type="component" value="Unassembled WGS sequence"/>
</dbReference>
<keyword evidence="2" id="KW-1185">Reference proteome</keyword>
<evidence type="ECO:0000313" key="1">
    <source>
        <dbReference type="EMBL" id="CAB3827151.1"/>
    </source>
</evidence>
<reference evidence="1 2" key="1">
    <citation type="submission" date="2020-04" db="EMBL/GenBank/DDBJ databases">
        <authorList>
            <person name="De Canck E."/>
        </authorList>
    </citation>
    <scope>NUCLEOTIDE SEQUENCE [LARGE SCALE GENOMIC DNA]</scope>
    <source>
        <strain evidence="1 2">LMG 26858</strain>
    </source>
</reference>
<gene>
    <name evidence="1" type="ORF">LMG26858_00503</name>
</gene>
<name>A0A6S7C0W7_9BURK</name>
<protein>
    <submittedName>
        <fullName evidence="1">Uncharacterized protein</fullName>
    </submittedName>
</protein>
<sequence>MTVRRPAQQPLQRLQLQSLLIDGALLLRKRQFILAFGSEDKGAIP</sequence>
<proteinExistence type="predicted"/>
<organism evidence="1 2">
    <name type="scientific">Achromobacter anxifer</name>
    <dbReference type="NCBI Taxonomy" id="1287737"/>
    <lineage>
        <taxon>Bacteria</taxon>
        <taxon>Pseudomonadati</taxon>
        <taxon>Pseudomonadota</taxon>
        <taxon>Betaproteobacteria</taxon>
        <taxon>Burkholderiales</taxon>
        <taxon>Alcaligenaceae</taxon>
        <taxon>Achromobacter</taxon>
    </lineage>
</organism>
<dbReference type="EMBL" id="CADILG010000002">
    <property type="protein sequence ID" value="CAB3827151.1"/>
    <property type="molecule type" value="Genomic_DNA"/>
</dbReference>
<accession>A0A6S7C0W7</accession>
<evidence type="ECO:0000313" key="2">
    <source>
        <dbReference type="Proteomes" id="UP000494117"/>
    </source>
</evidence>